<sequence>MRLHTERLLLRAYADTDAAALCEAKDVSHDHLKPWMPWAQERPTLEKEYGTIAYLAKKEADGREWTRGLFLHDGTFIGSSGYKLKDVDVPSYEIGYWLDVRHTGKGYMQEAVRAQTDYLFKQRGANRVFIQCHAANTASAKVARALEFVQEAMLRNERRHIDGTLADSFIFAHTPESWQNTLTKRT</sequence>
<organism evidence="2 3">
    <name type="scientific">Blastochloris viridis</name>
    <name type="common">Rhodopseudomonas viridis</name>
    <dbReference type="NCBI Taxonomy" id="1079"/>
    <lineage>
        <taxon>Bacteria</taxon>
        <taxon>Pseudomonadati</taxon>
        <taxon>Pseudomonadota</taxon>
        <taxon>Alphaproteobacteria</taxon>
        <taxon>Hyphomicrobiales</taxon>
        <taxon>Blastochloridaceae</taxon>
        <taxon>Blastochloris</taxon>
    </lineage>
</organism>
<dbReference type="InterPro" id="IPR051908">
    <property type="entry name" value="Ribosomal_N-acetyltransferase"/>
</dbReference>
<keyword evidence="2" id="KW-0808">Transferase</keyword>
<dbReference type="AlphaFoldDB" id="A0A6N4R9Q8"/>
<evidence type="ECO:0000313" key="2">
    <source>
        <dbReference type="EMBL" id="TKW60824.1"/>
    </source>
</evidence>
<dbReference type="Proteomes" id="UP000320948">
    <property type="component" value="Unassembled WGS sequence"/>
</dbReference>
<gene>
    <name evidence="2" type="ORF">DI628_08010</name>
</gene>
<feature type="domain" description="N-acetyltransferase" evidence="1">
    <location>
        <begin position="7"/>
        <end position="148"/>
    </location>
</feature>
<dbReference type="PANTHER" id="PTHR43441">
    <property type="entry name" value="RIBOSOMAL-PROTEIN-SERINE ACETYLTRANSFERASE"/>
    <property type="match status" value="1"/>
</dbReference>
<dbReference type="GO" id="GO:0008999">
    <property type="term" value="F:protein-N-terminal-alanine acetyltransferase activity"/>
    <property type="evidence" value="ECO:0007669"/>
    <property type="project" value="TreeGrafter"/>
</dbReference>
<dbReference type="PANTHER" id="PTHR43441:SF3">
    <property type="entry name" value="ACETYLTRANSFERASE"/>
    <property type="match status" value="1"/>
</dbReference>
<evidence type="ECO:0000259" key="1">
    <source>
        <dbReference type="Pfam" id="PF13302"/>
    </source>
</evidence>
<dbReference type="InterPro" id="IPR000182">
    <property type="entry name" value="GNAT_dom"/>
</dbReference>
<name>A0A6N4R9Q8_BLAVI</name>
<proteinExistence type="predicted"/>
<accession>A0A6N4R9Q8</accession>
<comment type="caution">
    <text evidence="2">The sequence shown here is derived from an EMBL/GenBank/DDBJ whole genome shotgun (WGS) entry which is preliminary data.</text>
</comment>
<dbReference type="Pfam" id="PF13302">
    <property type="entry name" value="Acetyltransf_3"/>
    <property type="match status" value="1"/>
</dbReference>
<dbReference type="InterPro" id="IPR016181">
    <property type="entry name" value="Acyl_CoA_acyltransferase"/>
</dbReference>
<dbReference type="Gene3D" id="3.40.630.30">
    <property type="match status" value="1"/>
</dbReference>
<dbReference type="GO" id="GO:1990189">
    <property type="term" value="F:protein N-terminal-serine acetyltransferase activity"/>
    <property type="evidence" value="ECO:0007669"/>
    <property type="project" value="TreeGrafter"/>
</dbReference>
<dbReference type="EMBL" id="VAFM01000002">
    <property type="protein sequence ID" value="TKW60824.1"/>
    <property type="molecule type" value="Genomic_DNA"/>
</dbReference>
<reference evidence="2 3" key="1">
    <citation type="journal article" date="2017" name="Nat. Commun.">
        <title>In situ click chemistry generation of cyclooxygenase-2 inhibitors.</title>
        <authorList>
            <person name="Bhardwaj A."/>
            <person name="Kaur J."/>
            <person name="Wuest M."/>
            <person name="Wuest F."/>
        </authorList>
    </citation>
    <scope>NUCLEOTIDE SEQUENCE [LARGE SCALE GENOMIC DNA]</scope>
    <source>
        <strain evidence="2">S2_018_000_R2_106</strain>
    </source>
</reference>
<evidence type="ECO:0000313" key="3">
    <source>
        <dbReference type="Proteomes" id="UP000320948"/>
    </source>
</evidence>
<dbReference type="SUPFAM" id="SSF55729">
    <property type="entry name" value="Acyl-CoA N-acyltransferases (Nat)"/>
    <property type="match status" value="1"/>
</dbReference>
<dbReference type="GO" id="GO:0005737">
    <property type="term" value="C:cytoplasm"/>
    <property type="evidence" value="ECO:0007669"/>
    <property type="project" value="TreeGrafter"/>
</dbReference>
<protein>
    <submittedName>
        <fullName evidence="2">GNAT family N-acetyltransferase</fullName>
    </submittedName>
</protein>